<evidence type="ECO:0000259" key="2">
    <source>
        <dbReference type="PROSITE" id="PS51898"/>
    </source>
</evidence>
<dbReference type="PROSITE" id="PS51898">
    <property type="entry name" value="TYR_RECOMBINASE"/>
    <property type="match status" value="1"/>
</dbReference>
<keyword evidence="1" id="KW-0233">DNA recombination</keyword>
<dbReference type="GO" id="GO:0006310">
    <property type="term" value="P:DNA recombination"/>
    <property type="evidence" value="ECO:0007669"/>
    <property type="project" value="UniProtKB-KW"/>
</dbReference>
<dbReference type="SUPFAM" id="SSF56349">
    <property type="entry name" value="DNA breaking-rejoining enzymes"/>
    <property type="match status" value="1"/>
</dbReference>
<dbReference type="InterPro" id="IPR011010">
    <property type="entry name" value="DNA_brk_join_enz"/>
</dbReference>
<dbReference type="GO" id="GO:0015074">
    <property type="term" value="P:DNA integration"/>
    <property type="evidence" value="ECO:0007669"/>
    <property type="project" value="InterPro"/>
</dbReference>
<proteinExistence type="predicted"/>
<name>A0A370I7Q6_9NOCA</name>
<keyword evidence="4" id="KW-1185">Reference proteome</keyword>
<dbReference type="InterPro" id="IPR013762">
    <property type="entry name" value="Integrase-like_cat_sf"/>
</dbReference>
<comment type="caution">
    <text evidence="3">The sequence shown here is derived from an EMBL/GenBank/DDBJ whole genome shotgun (WGS) entry which is preliminary data.</text>
</comment>
<feature type="domain" description="Tyr recombinase" evidence="2">
    <location>
        <begin position="1"/>
        <end position="115"/>
    </location>
</feature>
<dbReference type="Gene3D" id="1.10.443.10">
    <property type="entry name" value="Intergrase catalytic core"/>
    <property type="match status" value="1"/>
</dbReference>
<evidence type="ECO:0000313" key="4">
    <source>
        <dbReference type="Proteomes" id="UP000254869"/>
    </source>
</evidence>
<dbReference type="Pfam" id="PF00589">
    <property type="entry name" value="Phage_integrase"/>
    <property type="match status" value="1"/>
</dbReference>
<sequence length="157" mass="16930">MLLRLWPDLTAKFPGENGAVLRVGNYRPRVFAMAVARCKGAALRQRTKEAQRGKLKTPEFPTITPHDLQHTAASLSIGAGANVKAVQTMLGHKPAAMTLDTYADLFPDDLEAVSAALDRAARASVGKSGQRASRAYALTKTPPDLFPGRAVFSQLWS</sequence>
<protein>
    <submittedName>
        <fullName evidence="3">Phage integrase family protein</fullName>
    </submittedName>
</protein>
<evidence type="ECO:0000313" key="3">
    <source>
        <dbReference type="EMBL" id="RDI66738.1"/>
    </source>
</evidence>
<organism evidence="3 4">
    <name type="scientific">Nocardia pseudobrasiliensis</name>
    <dbReference type="NCBI Taxonomy" id="45979"/>
    <lineage>
        <taxon>Bacteria</taxon>
        <taxon>Bacillati</taxon>
        <taxon>Actinomycetota</taxon>
        <taxon>Actinomycetes</taxon>
        <taxon>Mycobacteriales</taxon>
        <taxon>Nocardiaceae</taxon>
        <taxon>Nocardia</taxon>
    </lineage>
</organism>
<dbReference type="GO" id="GO:0003677">
    <property type="term" value="F:DNA binding"/>
    <property type="evidence" value="ECO:0007669"/>
    <property type="project" value="InterPro"/>
</dbReference>
<dbReference type="EMBL" id="QQBC01000004">
    <property type="protein sequence ID" value="RDI66738.1"/>
    <property type="molecule type" value="Genomic_DNA"/>
</dbReference>
<accession>A0A370I7Q6</accession>
<dbReference type="AlphaFoldDB" id="A0A370I7Q6"/>
<evidence type="ECO:0000256" key="1">
    <source>
        <dbReference type="ARBA" id="ARBA00023172"/>
    </source>
</evidence>
<gene>
    <name evidence="3" type="ORF">DFR76_104488</name>
</gene>
<dbReference type="Proteomes" id="UP000254869">
    <property type="component" value="Unassembled WGS sequence"/>
</dbReference>
<reference evidence="3 4" key="1">
    <citation type="submission" date="2018-07" db="EMBL/GenBank/DDBJ databases">
        <title>Genomic Encyclopedia of Type Strains, Phase IV (KMG-IV): sequencing the most valuable type-strain genomes for metagenomic binning, comparative biology and taxonomic classification.</title>
        <authorList>
            <person name="Goeker M."/>
        </authorList>
    </citation>
    <scope>NUCLEOTIDE SEQUENCE [LARGE SCALE GENOMIC DNA]</scope>
    <source>
        <strain evidence="3 4">DSM 44290</strain>
    </source>
</reference>
<dbReference type="InterPro" id="IPR002104">
    <property type="entry name" value="Integrase_catalytic"/>
</dbReference>